<keyword evidence="1" id="KW-0472">Membrane</keyword>
<proteinExistence type="predicted"/>
<organism evidence="2 3">
    <name type="scientific">Vespula germanica</name>
    <name type="common">German yellow jacket</name>
    <name type="synonym">Paravespula germanica</name>
    <dbReference type="NCBI Taxonomy" id="30212"/>
    <lineage>
        <taxon>Eukaryota</taxon>
        <taxon>Metazoa</taxon>
        <taxon>Ecdysozoa</taxon>
        <taxon>Arthropoda</taxon>
        <taxon>Hexapoda</taxon>
        <taxon>Insecta</taxon>
        <taxon>Pterygota</taxon>
        <taxon>Neoptera</taxon>
        <taxon>Endopterygota</taxon>
        <taxon>Hymenoptera</taxon>
        <taxon>Apocrita</taxon>
        <taxon>Aculeata</taxon>
        <taxon>Vespoidea</taxon>
        <taxon>Vespidae</taxon>
        <taxon>Vespinae</taxon>
        <taxon>Vespula</taxon>
    </lineage>
</organism>
<dbReference type="EMBL" id="JACSDZ010000009">
    <property type="protein sequence ID" value="KAF7395759.1"/>
    <property type="molecule type" value="Genomic_DNA"/>
</dbReference>
<name>A0A834JZB0_VESGE</name>
<gene>
    <name evidence="2" type="ORF">HZH68_009809</name>
</gene>
<reference evidence="2" key="1">
    <citation type="journal article" date="2020" name="G3 (Bethesda)">
        <title>High-Quality Assemblies for Three Invasive Social Wasps from the &lt;i&gt;Vespula&lt;/i&gt; Genus.</title>
        <authorList>
            <person name="Harrop T.W.R."/>
            <person name="Guhlin J."/>
            <person name="McLaughlin G.M."/>
            <person name="Permina E."/>
            <person name="Stockwell P."/>
            <person name="Gilligan J."/>
            <person name="Le Lec M.F."/>
            <person name="Gruber M.A.M."/>
            <person name="Quinn O."/>
            <person name="Lovegrove M."/>
            <person name="Duncan E.J."/>
            <person name="Remnant E.J."/>
            <person name="Van Eeckhoven J."/>
            <person name="Graham B."/>
            <person name="Knapp R.A."/>
            <person name="Langford K.W."/>
            <person name="Kronenberg Z."/>
            <person name="Press M.O."/>
            <person name="Eacker S.M."/>
            <person name="Wilson-Rankin E.E."/>
            <person name="Purcell J."/>
            <person name="Lester P.J."/>
            <person name="Dearden P.K."/>
        </authorList>
    </citation>
    <scope>NUCLEOTIDE SEQUENCE</scope>
    <source>
        <strain evidence="2">Linc-1</strain>
    </source>
</reference>
<feature type="transmembrane region" description="Helical" evidence="1">
    <location>
        <begin position="50"/>
        <end position="70"/>
    </location>
</feature>
<dbReference type="Proteomes" id="UP000617340">
    <property type="component" value="Unassembled WGS sequence"/>
</dbReference>
<evidence type="ECO:0000313" key="2">
    <source>
        <dbReference type="EMBL" id="KAF7395759.1"/>
    </source>
</evidence>
<feature type="transmembrane region" description="Helical" evidence="1">
    <location>
        <begin position="18"/>
        <end position="38"/>
    </location>
</feature>
<keyword evidence="1" id="KW-1133">Transmembrane helix</keyword>
<comment type="caution">
    <text evidence="2">The sequence shown here is derived from an EMBL/GenBank/DDBJ whole genome shotgun (WGS) entry which is preliminary data.</text>
</comment>
<protein>
    <submittedName>
        <fullName evidence="2">Uncharacterized protein</fullName>
    </submittedName>
</protein>
<sequence>MDAPPTFTELRERARPPFFESLSPFNLTVYIFLSAAYVSRKAKKDKASRVFVAAAAAAVAAAAAAAVIAAE</sequence>
<evidence type="ECO:0000256" key="1">
    <source>
        <dbReference type="SAM" id="Phobius"/>
    </source>
</evidence>
<evidence type="ECO:0000313" key="3">
    <source>
        <dbReference type="Proteomes" id="UP000617340"/>
    </source>
</evidence>
<accession>A0A834JZB0</accession>
<keyword evidence="3" id="KW-1185">Reference proteome</keyword>
<dbReference type="AlphaFoldDB" id="A0A834JZB0"/>
<keyword evidence="1" id="KW-0812">Transmembrane</keyword>